<organism evidence="2 3">
    <name type="scientific">Heracleum sosnowskyi</name>
    <dbReference type="NCBI Taxonomy" id="360622"/>
    <lineage>
        <taxon>Eukaryota</taxon>
        <taxon>Viridiplantae</taxon>
        <taxon>Streptophyta</taxon>
        <taxon>Embryophyta</taxon>
        <taxon>Tracheophyta</taxon>
        <taxon>Spermatophyta</taxon>
        <taxon>Magnoliopsida</taxon>
        <taxon>eudicotyledons</taxon>
        <taxon>Gunneridae</taxon>
        <taxon>Pentapetalae</taxon>
        <taxon>asterids</taxon>
        <taxon>campanulids</taxon>
        <taxon>Apiales</taxon>
        <taxon>Apiaceae</taxon>
        <taxon>Apioideae</taxon>
        <taxon>apioid superclade</taxon>
        <taxon>Tordylieae</taxon>
        <taxon>Tordyliinae</taxon>
        <taxon>Heracleum</taxon>
    </lineage>
</organism>
<name>A0AAD8HTX6_9APIA</name>
<accession>A0AAD8HTX6</accession>
<keyword evidence="3" id="KW-1185">Reference proteome</keyword>
<reference evidence="2" key="2">
    <citation type="submission" date="2023-05" db="EMBL/GenBank/DDBJ databases">
        <authorList>
            <person name="Schelkunov M.I."/>
        </authorList>
    </citation>
    <scope>NUCLEOTIDE SEQUENCE</scope>
    <source>
        <strain evidence="2">Hsosn_3</strain>
        <tissue evidence="2">Leaf</tissue>
    </source>
</reference>
<evidence type="ECO:0000256" key="1">
    <source>
        <dbReference type="SAM" id="MobiDB-lite"/>
    </source>
</evidence>
<reference evidence="2" key="1">
    <citation type="submission" date="2023-02" db="EMBL/GenBank/DDBJ databases">
        <title>Genome of toxic invasive species Heracleum sosnowskyi carries increased number of genes despite the absence of recent whole-genome duplications.</title>
        <authorList>
            <person name="Schelkunov M."/>
            <person name="Shtratnikova V."/>
            <person name="Makarenko M."/>
            <person name="Klepikova A."/>
            <person name="Omelchenko D."/>
            <person name="Novikova G."/>
            <person name="Obukhova E."/>
            <person name="Bogdanov V."/>
            <person name="Penin A."/>
            <person name="Logacheva M."/>
        </authorList>
    </citation>
    <scope>NUCLEOTIDE SEQUENCE</scope>
    <source>
        <strain evidence="2">Hsosn_3</strain>
        <tissue evidence="2">Leaf</tissue>
    </source>
</reference>
<sequence length="598" mass="67100">MGFEDFNAYTISVGDAELQRMMREIGYSGSLARIGQLKRPLLRKEWSFFFDCITRAFGKKSKNWDAIPIDSLQIRYSLLYGNNFDFSRLVLQNIGEKMSENRSVVYFALFCQLVFSACVPGIEIAEDDVIPSFKLHKRIFSDLTNKDVKKGNVGDLLLPVIVQQFLNPPQPHPQPQSTSQRPKSGGRTKHRAFKAIKVAKPHSDAELPKSVGTSRIKKRANIPHSDADEPLQTKRRKLVVDYSFDELVQESTNSDAPEIISKDATVPDEARANTDEMVEMNTEQPEPLEMEIEENIEAHPSATLEEFNSADEIEDVATDQPTVILDESMATHTEVCSVTHQVLEKGEEVDQTTKAVSSENILEDAAETVQEAAVEPIIEADQANEKVFENLNSEDIENEAAQENVAENVPKSLSAESLAKSDDIADSSSSPRVSVQQNPKEFGGTSHHDAETHYQDMYFANWSSHECIFPDQRAADFVTKSATNITNPELLKHLKATIVQVKSLHNRFDDAQKVVTGLRNEVAAREMSLKQDKSLYVSLFKDQESFRNRLSKVEDNQLVMSDKLYTIAASLELLTSVLIPDDVKKGERVFKDIRSKVS</sequence>
<evidence type="ECO:0000313" key="2">
    <source>
        <dbReference type="EMBL" id="KAK1372806.1"/>
    </source>
</evidence>
<feature type="region of interest" description="Disordered" evidence="1">
    <location>
        <begin position="167"/>
        <end position="189"/>
    </location>
</feature>
<evidence type="ECO:0000313" key="3">
    <source>
        <dbReference type="Proteomes" id="UP001237642"/>
    </source>
</evidence>
<dbReference type="Proteomes" id="UP001237642">
    <property type="component" value="Unassembled WGS sequence"/>
</dbReference>
<feature type="region of interest" description="Disordered" evidence="1">
    <location>
        <begin position="419"/>
        <end position="448"/>
    </location>
</feature>
<proteinExistence type="predicted"/>
<dbReference type="EMBL" id="JAUIZM010000007">
    <property type="protein sequence ID" value="KAK1372806.1"/>
    <property type="molecule type" value="Genomic_DNA"/>
</dbReference>
<dbReference type="AlphaFoldDB" id="A0AAD8HTX6"/>
<comment type="caution">
    <text evidence="2">The sequence shown here is derived from an EMBL/GenBank/DDBJ whole genome shotgun (WGS) entry which is preliminary data.</text>
</comment>
<gene>
    <name evidence="2" type="ORF">POM88_028999</name>
</gene>
<protein>
    <submittedName>
        <fullName evidence="2">Uncharacterized protein</fullName>
    </submittedName>
</protein>